<dbReference type="Gene3D" id="3.40.50.10300">
    <property type="entry name" value="CoaB-like"/>
    <property type="match status" value="1"/>
</dbReference>
<feature type="region of interest" description="Phosphopantothenoylcysteine decarboxylase" evidence="3">
    <location>
        <begin position="1"/>
        <end position="216"/>
    </location>
</feature>
<keyword evidence="2 3" id="KW-0456">Lyase</keyword>
<dbReference type="InterPro" id="IPR035929">
    <property type="entry name" value="CoaB-like_sf"/>
</dbReference>
<feature type="binding site" evidence="3">
    <location>
        <position position="306"/>
    </location>
    <ligand>
        <name>CTP</name>
        <dbReference type="ChEBI" id="CHEBI:37563"/>
    </ligand>
</feature>
<comment type="pathway">
    <text evidence="3 4">Cofactor biosynthesis; coenzyme A biosynthesis; CoA from (R)-pantothenate: step 3/5.</text>
</comment>
<comment type="catalytic activity">
    <reaction evidence="3 4">
        <text>(R)-4'-phosphopantothenate + L-cysteine + CTP = N-[(R)-4-phosphopantothenoyl]-L-cysteine + CMP + diphosphate + H(+)</text>
        <dbReference type="Rhea" id="RHEA:19397"/>
        <dbReference type="ChEBI" id="CHEBI:10986"/>
        <dbReference type="ChEBI" id="CHEBI:15378"/>
        <dbReference type="ChEBI" id="CHEBI:33019"/>
        <dbReference type="ChEBI" id="CHEBI:35235"/>
        <dbReference type="ChEBI" id="CHEBI:37563"/>
        <dbReference type="ChEBI" id="CHEBI:59458"/>
        <dbReference type="ChEBI" id="CHEBI:60377"/>
        <dbReference type="EC" id="6.3.2.5"/>
    </reaction>
</comment>
<evidence type="ECO:0000259" key="5">
    <source>
        <dbReference type="Pfam" id="PF02441"/>
    </source>
</evidence>
<comment type="function">
    <text evidence="4">Catalyzes two steps in the biosynthesis of coenzyme A. In the first step cysteine is conjugated to 4'-phosphopantothenate to form 4-phosphopantothenoylcysteine, in the latter compound is decarboxylated to form 4'-phosphopantotheine.</text>
</comment>
<keyword evidence="3" id="KW-0479">Metal-binding</keyword>
<dbReference type="AlphaFoldDB" id="A0A9D1UMU2"/>
<proteinExistence type="inferred from homology"/>
<comment type="caution">
    <text evidence="7">The sequence shown here is derived from an EMBL/GenBank/DDBJ whole genome shotgun (WGS) entry which is preliminary data.</text>
</comment>
<dbReference type="EC" id="6.3.2.5" evidence="3"/>
<feature type="domain" description="DNA/pantothenate metabolism flavoprotein C-terminal" evidence="6">
    <location>
        <begin position="212"/>
        <end position="439"/>
    </location>
</feature>
<organism evidence="7 8">
    <name type="scientific">Candidatus Corynebacterium avicola</name>
    <dbReference type="NCBI Taxonomy" id="2838527"/>
    <lineage>
        <taxon>Bacteria</taxon>
        <taxon>Bacillati</taxon>
        <taxon>Actinomycetota</taxon>
        <taxon>Actinomycetes</taxon>
        <taxon>Mycobacteriales</taxon>
        <taxon>Corynebacteriaceae</taxon>
        <taxon>Corynebacterium</taxon>
    </lineage>
</organism>
<comment type="function">
    <text evidence="3">Catalyzes two sequential steps in the biosynthesis of coenzyme A. In the first step cysteine is conjugated to 4'-phosphopantothenate to form 4-phosphopantothenoylcysteine. In the second step the latter compound is decarboxylated to form 4'-phosphopantotheine.</text>
</comment>
<accession>A0A9D1UMU2</accession>
<dbReference type="Proteomes" id="UP000824190">
    <property type="component" value="Unassembled WGS sequence"/>
</dbReference>
<keyword evidence="3 4" id="KW-0288">FMN</keyword>
<reference evidence="7" key="1">
    <citation type="journal article" date="2021" name="PeerJ">
        <title>Extensive microbial diversity within the chicken gut microbiome revealed by metagenomics and culture.</title>
        <authorList>
            <person name="Gilroy R."/>
            <person name="Ravi A."/>
            <person name="Getino M."/>
            <person name="Pursley I."/>
            <person name="Horton D.L."/>
            <person name="Alikhan N.F."/>
            <person name="Baker D."/>
            <person name="Gharbi K."/>
            <person name="Hall N."/>
            <person name="Watson M."/>
            <person name="Adriaenssens E.M."/>
            <person name="Foster-Nyarko E."/>
            <person name="Jarju S."/>
            <person name="Secka A."/>
            <person name="Antonio M."/>
            <person name="Oren A."/>
            <person name="Chaudhuri R.R."/>
            <person name="La Ragione R."/>
            <person name="Hildebrand F."/>
            <person name="Pallen M.J."/>
        </authorList>
    </citation>
    <scope>NUCLEOTIDE SEQUENCE</scope>
    <source>
        <strain evidence="7">CHK32-1732</strain>
    </source>
</reference>
<dbReference type="SUPFAM" id="SSF102645">
    <property type="entry name" value="CoaB-like"/>
    <property type="match status" value="1"/>
</dbReference>
<dbReference type="NCBIfam" id="TIGR00521">
    <property type="entry name" value="coaBC_dfp"/>
    <property type="match status" value="1"/>
</dbReference>
<comment type="cofactor">
    <cofactor evidence="3">
        <name>FMN</name>
        <dbReference type="ChEBI" id="CHEBI:58210"/>
    </cofactor>
    <text evidence="3">Binds 1 FMN per subunit.</text>
</comment>
<dbReference type="InterPro" id="IPR007085">
    <property type="entry name" value="DNA/pantothenate-metab_flavo_C"/>
</dbReference>
<dbReference type="GO" id="GO:0071513">
    <property type="term" value="C:phosphopantothenoylcysteine decarboxylase complex"/>
    <property type="evidence" value="ECO:0007669"/>
    <property type="project" value="TreeGrafter"/>
</dbReference>
<dbReference type="PANTHER" id="PTHR14359:SF6">
    <property type="entry name" value="PHOSPHOPANTOTHENOYLCYSTEINE DECARBOXYLASE"/>
    <property type="match status" value="1"/>
</dbReference>
<evidence type="ECO:0000256" key="1">
    <source>
        <dbReference type="ARBA" id="ARBA00022793"/>
    </source>
</evidence>
<dbReference type="HAMAP" id="MF_02225">
    <property type="entry name" value="CoaBC"/>
    <property type="match status" value="1"/>
</dbReference>
<dbReference type="EMBL" id="DXGC01000102">
    <property type="protein sequence ID" value="HIW92356.1"/>
    <property type="molecule type" value="Genomic_DNA"/>
</dbReference>
<dbReference type="InterPro" id="IPR003382">
    <property type="entry name" value="Flavoprotein"/>
</dbReference>
<comment type="catalytic activity">
    <reaction evidence="3 4">
        <text>N-[(R)-4-phosphopantothenoyl]-L-cysteine + H(+) = (R)-4'-phosphopantetheine + CO2</text>
        <dbReference type="Rhea" id="RHEA:16793"/>
        <dbReference type="ChEBI" id="CHEBI:15378"/>
        <dbReference type="ChEBI" id="CHEBI:16526"/>
        <dbReference type="ChEBI" id="CHEBI:59458"/>
        <dbReference type="ChEBI" id="CHEBI:61723"/>
        <dbReference type="EC" id="4.1.1.36"/>
    </reaction>
</comment>
<feature type="binding site" evidence="3">
    <location>
        <position position="381"/>
    </location>
    <ligand>
        <name>CTP</name>
        <dbReference type="ChEBI" id="CHEBI:37563"/>
    </ligand>
</feature>
<evidence type="ECO:0000256" key="2">
    <source>
        <dbReference type="ARBA" id="ARBA00023239"/>
    </source>
</evidence>
<evidence type="ECO:0000256" key="3">
    <source>
        <dbReference type="HAMAP-Rule" id="MF_02225"/>
    </source>
</evidence>
<feature type="region of interest" description="Phosphopantothenate--cysteine ligase" evidence="3">
    <location>
        <begin position="217"/>
        <end position="441"/>
    </location>
</feature>
<evidence type="ECO:0000313" key="7">
    <source>
        <dbReference type="EMBL" id="HIW92356.1"/>
    </source>
</evidence>
<dbReference type="Pfam" id="PF04127">
    <property type="entry name" value="DFP"/>
    <property type="match status" value="1"/>
</dbReference>
<feature type="binding site" evidence="3">
    <location>
        <begin position="335"/>
        <end position="338"/>
    </location>
    <ligand>
        <name>CTP</name>
        <dbReference type="ChEBI" id="CHEBI:37563"/>
    </ligand>
</feature>
<dbReference type="InterPro" id="IPR005252">
    <property type="entry name" value="CoaBC"/>
</dbReference>
<dbReference type="GO" id="GO:0010181">
    <property type="term" value="F:FMN binding"/>
    <property type="evidence" value="ECO:0007669"/>
    <property type="project" value="UniProtKB-UniRule"/>
</dbReference>
<dbReference type="Pfam" id="PF02441">
    <property type="entry name" value="Flavoprotein"/>
    <property type="match status" value="1"/>
</dbReference>
<feature type="domain" description="Flavoprotein" evidence="5">
    <location>
        <begin position="31"/>
        <end position="186"/>
    </location>
</feature>
<dbReference type="PANTHER" id="PTHR14359">
    <property type="entry name" value="HOMO-OLIGOMERIC FLAVIN CONTAINING CYS DECARBOXYLASE FAMILY"/>
    <property type="match status" value="1"/>
</dbReference>
<dbReference type="EC" id="4.1.1.36" evidence="3"/>
<feature type="binding site" evidence="3">
    <location>
        <position position="359"/>
    </location>
    <ligand>
        <name>CTP</name>
        <dbReference type="ChEBI" id="CHEBI:37563"/>
    </ligand>
</feature>
<dbReference type="Gene3D" id="3.40.50.1950">
    <property type="entry name" value="Flavin prenyltransferase-like"/>
    <property type="match status" value="1"/>
</dbReference>
<sequence>MSARPRHPGAGALSYAFCHVGWGVVNDNRLKILVGVGGGIAAYKACALVRYFTEAGHEVHVVPTESALRFVGAATFEALSGNPVSTTVFEGVDEVRHVRLGQEADLMVVAPATADLMARLVQGRADDLLTASALVATCPVVIAPAMHTEMWRHPATRDNVATLRRRGTVVLEPAHGRLTGTDTGPGRLPDPEHIGALALAAAERGGLYRRSLAGRRVLITAGGTHEALDPVRFLGNASSGRQGFALADIAVQRGAEVELVAGHTDELPVPSGARITRVSSARDLEAAVADLAPTVDAVVMAAAVADYRPAQRADAKLKKGADDDGLSTLELTENPDILKGLVERRRTGDLPEDLVIAGFAAETGDETHSPLDHARAKLARKGCDLLMCNAVGEGVVFGQQDSSGWILLPGDRPGAEDVTEVAPASKLVVAAQILDNLEALL</sequence>
<comment type="similarity">
    <text evidence="3 4">In the C-terminal section; belongs to the PPC synthetase family.</text>
</comment>
<keyword evidence="3" id="KW-0460">Magnesium</keyword>
<keyword evidence="1 3" id="KW-0210">Decarboxylase</keyword>
<dbReference type="GO" id="GO:0046872">
    <property type="term" value="F:metal ion binding"/>
    <property type="evidence" value="ECO:0007669"/>
    <property type="project" value="UniProtKB-KW"/>
</dbReference>
<evidence type="ECO:0000313" key="8">
    <source>
        <dbReference type="Proteomes" id="UP000824190"/>
    </source>
</evidence>
<keyword evidence="3" id="KW-0511">Multifunctional enzyme</keyword>
<dbReference type="InterPro" id="IPR036551">
    <property type="entry name" value="Flavin_trans-like"/>
</dbReference>
<dbReference type="GO" id="GO:0004632">
    <property type="term" value="F:phosphopantothenate--cysteine ligase activity"/>
    <property type="evidence" value="ECO:0007669"/>
    <property type="project" value="UniProtKB-UniRule"/>
</dbReference>
<comment type="caution">
    <text evidence="3">Lacks conserved residue(s) required for the propagation of feature annotation.</text>
</comment>
<gene>
    <name evidence="3 7" type="primary">coaBC</name>
    <name evidence="7" type="ORF">H9870_11925</name>
</gene>
<comment type="similarity">
    <text evidence="3 4">In the N-terminal section; belongs to the HFCD (homo-oligomeric flavin containing Cys decarboxylase) superfamily.</text>
</comment>
<comment type="pathway">
    <text evidence="3 4">Cofactor biosynthesis; coenzyme A biosynthesis; CoA from (R)-pantothenate: step 2/5.</text>
</comment>
<dbReference type="SUPFAM" id="SSF52507">
    <property type="entry name" value="Homo-oligomeric flavin-containing Cys decarboxylases, HFCD"/>
    <property type="match status" value="1"/>
</dbReference>
<feature type="binding site" evidence="3">
    <location>
        <position position="377"/>
    </location>
    <ligand>
        <name>CTP</name>
        <dbReference type="ChEBI" id="CHEBI:37563"/>
    </ligand>
</feature>
<dbReference type="GO" id="GO:0015937">
    <property type="term" value="P:coenzyme A biosynthetic process"/>
    <property type="evidence" value="ECO:0007669"/>
    <property type="project" value="UniProtKB-UniRule"/>
</dbReference>
<protein>
    <recommendedName>
        <fullName evidence="3">Coenzyme A biosynthesis bifunctional protein CoaBC</fullName>
    </recommendedName>
    <alternativeName>
        <fullName evidence="3">DNA/pantothenate metabolism flavoprotein</fullName>
    </alternativeName>
    <alternativeName>
        <fullName evidence="3">Phosphopantothenoylcysteine synthetase/decarboxylase</fullName>
        <shortName evidence="3">PPCS-PPCDC</shortName>
    </alternativeName>
    <domain>
        <recommendedName>
            <fullName evidence="3">Phosphopantothenoylcysteine decarboxylase</fullName>
            <shortName evidence="3">PPC decarboxylase</shortName>
            <shortName evidence="3">PPC-DC</shortName>
            <ecNumber evidence="3">4.1.1.36</ecNumber>
        </recommendedName>
        <alternativeName>
            <fullName evidence="3">CoaC</fullName>
        </alternativeName>
    </domain>
    <domain>
        <recommendedName>
            <fullName evidence="3">Phosphopantothenate--cysteine ligase</fullName>
            <ecNumber evidence="3">6.3.2.5</ecNumber>
        </recommendedName>
        <alternativeName>
            <fullName evidence="3">CoaB</fullName>
        </alternativeName>
        <alternativeName>
            <fullName evidence="3">Phosphopantothenoylcysteine synthetase</fullName>
            <shortName evidence="3">PPC synthetase</shortName>
            <shortName evidence="3">PPC-S</shortName>
        </alternativeName>
    </domain>
</protein>
<name>A0A9D1UMU2_9CORY</name>
<comment type="cofactor">
    <cofactor evidence="3">
        <name>Mg(2+)</name>
        <dbReference type="ChEBI" id="CHEBI:18420"/>
    </cofactor>
</comment>
<dbReference type="GO" id="GO:0015941">
    <property type="term" value="P:pantothenate catabolic process"/>
    <property type="evidence" value="ECO:0007669"/>
    <property type="project" value="InterPro"/>
</dbReference>
<keyword evidence="3 4" id="KW-0436">Ligase</keyword>
<keyword evidence="3 4" id="KW-0285">Flavoprotein</keyword>
<reference evidence="7" key="2">
    <citation type="submission" date="2021-04" db="EMBL/GenBank/DDBJ databases">
        <authorList>
            <person name="Gilroy R."/>
        </authorList>
    </citation>
    <scope>NUCLEOTIDE SEQUENCE</scope>
    <source>
        <strain evidence="7">CHK32-1732</strain>
    </source>
</reference>
<evidence type="ECO:0000256" key="4">
    <source>
        <dbReference type="RuleBase" id="RU364078"/>
    </source>
</evidence>
<evidence type="ECO:0000259" key="6">
    <source>
        <dbReference type="Pfam" id="PF04127"/>
    </source>
</evidence>
<dbReference type="GO" id="GO:0004633">
    <property type="term" value="F:phosphopantothenoylcysteine decarboxylase activity"/>
    <property type="evidence" value="ECO:0007669"/>
    <property type="project" value="UniProtKB-UniRule"/>
</dbReference>
<feature type="binding site" evidence="3">
    <location>
        <position position="316"/>
    </location>
    <ligand>
        <name>CTP</name>
        <dbReference type="ChEBI" id="CHEBI:37563"/>
    </ligand>
</feature>